<dbReference type="RefSeq" id="WP_322466278.1">
    <property type="nucleotide sequence ID" value="NZ_JAXOJX010000026.1"/>
</dbReference>
<dbReference type="EMBL" id="JAXOJX010000026">
    <property type="protein sequence ID" value="MDZ5458108.1"/>
    <property type="molecule type" value="Genomic_DNA"/>
</dbReference>
<sequence length="190" mass="21128">MDDIVKAAMSKWPNVPAARGWLGLDARGQWFLRDEATQAAGGFPQSKGSRIEHEALCAFIGRNYMSDGAGAWFFQNGPQRVYVELEAAPWVWHLDDAFHIQAHNGAAAQWRGAWLDELGRLFLDTDLGLGLVHSRDVPLAAQALEQGHWTLNGELRFEELPARFNYRLSPAALVDRWEQAGAQPPKLPAA</sequence>
<gene>
    <name evidence="1" type="ORF">SM757_16145</name>
</gene>
<organism evidence="1 2">
    <name type="scientific">Azohydromonas lata</name>
    <dbReference type="NCBI Taxonomy" id="45677"/>
    <lineage>
        <taxon>Bacteria</taxon>
        <taxon>Pseudomonadati</taxon>
        <taxon>Pseudomonadota</taxon>
        <taxon>Betaproteobacteria</taxon>
        <taxon>Burkholderiales</taxon>
        <taxon>Sphaerotilaceae</taxon>
        <taxon>Azohydromonas</taxon>
    </lineage>
</organism>
<comment type="caution">
    <text evidence="1">The sequence shown here is derived from an EMBL/GenBank/DDBJ whole genome shotgun (WGS) entry which is preliminary data.</text>
</comment>
<accession>A0ABU5IGP6</accession>
<keyword evidence="2" id="KW-1185">Reference proteome</keyword>
<protein>
    <submittedName>
        <fullName evidence="1">DUF2946 family protein</fullName>
    </submittedName>
</protein>
<proteinExistence type="predicted"/>
<dbReference type="Proteomes" id="UP001293718">
    <property type="component" value="Unassembled WGS sequence"/>
</dbReference>
<dbReference type="InterPro" id="IPR021332">
    <property type="entry name" value="DUF2944"/>
</dbReference>
<reference evidence="1 2" key="1">
    <citation type="submission" date="2023-11" db="EMBL/GenBank/DDBJ databases">
        <title>Draft genome of Azohydromonas lata strain H1 (DSM1123), a polyhydroxyalkanoate producer.</title>
        <authorList>
            <person name="Traversa D."/>
            <person name="D'Addabbo P."/>
            <person name="Pazzani C."/>
            <person name="Manzari C."/>
            <person name="Chiara M."/>
            <person name="Scrascia M."/>
        </authorList>
    </citation>
    <scope>NUCLEOTIDE SEQUENCE [LARGE SCALE GENOMIC DNA]</scope>
    <source>
        <strain evidence="1 2">H1</strain>
    </source>
</reference>
<name>A0ABU5IGP6_9BURK</name>
<evidence type="ECO:0000313" key="2">
    <source>
        <dbReference type="Proteomes" id="UP001293718"/>
    </source>
</evidence>
<evidence type="ECO:0000313" key="1">
    <source>
        <dbReference type="EMBL" id="MDZ5458108.1"/>
    </source>
</evidence>
<dbReference type="Pfam" id="PF11161">
    <property type="entry name" value="DUF2944"/>
    <property type="match status" value="1"/>
</dbReference>